<dbReference type="NCBIfam" id="TIGR04183">
    <property type="entry name" value="Por_Secre_tail"/>
    <property type="match status" value="1"/>
</dbReference>
<sequence length="1170" mass="127176">MKKILIQTFIVFCLGSLGSVLAQPSIKWQKSFGNGIGDCCGAAYPDKIIKTSDDNLVIASTASHENQSDKTEPGLNGRDPWIIKLNADGQKIWDKTLREADAVSNVAITETSDGGYVVCAGSKAGIGGDKTQNTQGGLDYWIIKLSASGNIEWDRTFGGSGDDTPGAVFQTNDGNFLVTGTSQSVAGGDKSAPNTAEANLWVVKFSPTGEKLWDKTFGGDGSFYGGLGVQANDGGYLVAGYSDAGSGGNGNLDFIAFKINPDGNLIWNKTYGGTGFEVLRHLYAVKDEGFILAGYSDSGIGGDKSDINRGAWDGWMIKISSTGTKRWDRTLGGTEEDEIYYVEQTQDGGYLAAVSSNSNAGYEKSENMKDEYPFSRDFWVVKLDANRKKVWDKSIFNDWEDQIRIATEISPGNYVVGGRCDNYNPYTPTTDRKAPGKGTSDMWFIGFSDTPNPQTLASFSVKKNGGTSALAWQTNADAYSTRFEVEHGVNSHWNHVFTVKSPGAGAHDYTFTHQLPVAGSNLYRLKMIDVYDNITYSAVGQLTFDSSEITPLNLPVLAWDKSLGNASPGHEGYPNFPTVRKTRDGNFIMIANATSEAEEDKSEAGTDNNPWIVKFTPEGTRIWDKTLTKNSTEPPFSSDIVPTADGGYLLCAQGRFSMAGNEVEPGKGGTDFWVVKLSANGSVVWDKLIGGPGEDIPHKIIQTADGGILVGGTSDSGIGGNKTSASKGSVDFWVVRLSPTGNVLWDATFGTSGADNLEALQQTEDGGFVLAGSSNGPADGDRSEAKGSFDFWGIKVNAGGALLWERSLGGSQSDVLNDMIVNRDGDILLMGLSYSPIGFDKTEDVIRTNYNDGWLVKLNDSGQVLWDQTLGGTDRDEIVYAEQTRDGGYLLTCASKSDSGFDKTENQKEYVDSDYRSDYWLVKVDGAGNKLWDKTIGGSGSDFPCFGTVMPNGSYFMIGSSQSDIVYQPGDRTVVRKGLQDIWMVSLSAEEPPLPVTLTSFTARKEAATTLLTWQTTSETRSDYFGIQHSLNGKTWEDIGKVNALGEIEGLHNYHFVHQNPANGNNYYRLKMMDTDASFTYSTMEQIKFEFGFEVSVYPNPAAESVHLDAPDWWKVKDVEVLNNQGKTLYKSVNKPINHIRLKAFETGMYFIKITLTDGTTTTRKLAIVQ</sequence>
<dbReference type="Proteomes" id="UP000612680">
    <property type="component" value="Chromosome"/>
</dbReference>
<dbReference type="EMBL" id="CP056775">
    <property type="protein sequence ID" value="QRR00161.1"/>
    <property type="molecule type" value="Genomic_DNA"/>
</dbReference>
<dbReference type="Pfam" id="PF18962">
    <property type="entry name" value="Por_Secre_tail"/>
    <property type="match status" value="1"/>
</dbReference>
<gene>
    <name evidence="3" type="ORF">HWI92_04200</name>
</gene>
<dbReference type="Gene3D" id="2.80.10.50">
    <property type="match status" value="1"/>
</dbReference>
<dbReference type="PANTHER" id="PTHR42754">
    <property type="entry name" value="ENDOGLUCANASE"/>
    <property type="match status" value="1"/>
</dbReference>
<keyword evidence="4" id="KW-1185">Reference proteome</keyword>
<dbReference type="InterPro" id="IPR011047">
    <property type="entry name" value="Quinoprotein_ADH-like_sf"/>
</dbReference>
<dbReference type="PANTHER" id="PTHR42754:SF1">
    <property type="entry name" value="LIPOPROTEIN"/>
    <property type="match status" value="1"/>
</dbReference>
<protein>
    <submittedName>
        <fullName evidence="3">T9SS type A sorting domain-containing protein</fullName>
    </submittedName>
</protein>
<feature type="domain" description="Secretion system C-terminal sorting" evidence="2">
    <location>
        <begin position="1097"/>
        <end position="1168"/>
    </location>
</feature>
<feature type="chain" id="PRO_5046719688" evidence="1">
    <location>
        <begin position="23"/>
        <end position="1170"/>
    </location>
</feature>
<evidence type="ECO:0000313" key="3">
    <source>
        <dbReference type="EMBL" id="QRR00161.1"/>
    </source>
</evidence>
<organism evidence="3 4">
    <name type="scientific">Dyadobacter sandarakinus</name>
    <dbReference type="NCBI Taxonomy" id="2747268"/>
    <lineage>
        <taxon>Bacteria</taxon>
        <taxon>Pseudomonadati</taxon>
        <taxon>Bacteroidota</taxon>
        <taxon>Cytophagia</taxon>
        <taxon>Cytophagales</taxon>
        <taxon>Spirosomataceae</taxon>
        <taxon>Dyadobacter</taxon>
    </lineage>
</organism>
<name>A0ABX7I249_9BACT</name>
<keyword evidence="1" id="KW-0732">Signal</keyword>
<dbReference type="RefSeq" id="WP_204660922.1">
    <property type="nucleotide sequence ID" value="NZ_CP056775.1"/>
</dbReference>
<dbReference type="InterPro" id="IPR026444">
    <property type="entry name" value="Secre_tail"/>
</dbReference>
<evidence type="ECO:0000259" key="2">
    <source>
        <dbReference type="Pfam" id="PF18962"/>
    </source>
</evidence>
<feature type="signal peptide" evidence="1">
    <location>
        <begin position="1"/>
        <end position="22"/>
    </location>
</feature>
<reference evidence="3 4" key="1">
    <citation type="submission" date="2020-06" db="EMBL/GenBank/DDBJ databases">
        <title>Dyadobacter sandarakinus sp. nov., isolated from the soil of the Arctic Yellow River Station.</title>
        <authorList>
            <person name="Zhang Y."/>
            <person name="Peng F."/>
        </authorList>
    </citation>
    <scope>NUCLEOTIDE SEQUENCE [LARGE SCALE GENOMIC DNA]</scope>
    <source>
        <strain evidence="3 4">Q3-56</strain>
    </source>
</reference>
<evidence type="ECO:0000256" key="1">
    <source>
        <dbReference type="SAM" id="SignalP"/>
    </source>
</evidence>
<evidence type="ECO:0000313" key="4">
    <source>
        <dbReference type="Proteomes" id="UP000612680"/>
    </source>
</evidence>
<accession>A0ABX7I249</accession>
<proteinExistence type="predicted"/>
<dbReference type="SUPFAM" id="SSF50998">
    <property type="entry name" value="Quinoprotein alcohol dehydrogenase-like"/>
    <property type="match status" value="2"/>
</dbReference>